<dbReference type="PANTHER" id="PTHR30587:SF0">
    <property type="entry name" value="FLAGELLAR BIOSYNTHETIC PROTEIN FLIP"/>
    <property type="match status" value="1"/>
</dbReference>
<gene>
    <name evidence="9" type="ORF">COB21_06015</name>
</gene>
<protein>
    <submittedName>
        <fullName evidence="9">EscR/YscR/HrcR family type III secretion system export apparatus protein</fullName>
    </submittedName>
</protein>
<dbReference type="PRINTS" id="PR01302">
    <property type="entry name" value="TYPE3IMPPROT"/>
</dbReference>
<evidence type="ECO:0000256" key="2">
    <source>
        <dbReference type="ARBA" id="ARBA00006257"/>
    </source>
</evidence>
<name>A0A2A4WY02_UNCAE</name>
<dbReference type="GO" id="GO:0005886">
    <property type="term" value="C:plasma membrane"/>
    <property type="evidence" value="ECO:0007669"/>
    <property type="project" value="UniProtKB-SubCell"/>
</dbReference>
<evidence type="ECO:0000256" key="3">
    <source>
        <dbReference type="ARBA" id="ARBA00022475"/>
    </source>
</evidence>
<feature type="transmembrane region" description="Helical" evidence="7">
    <location>
        <begin position="82"/>
        <end position="106"/>
    </location>
</feature>
<feature type="transmembrane region" description="Helical" evidence="7">
    <location>
        <begin position="268"/>
        <end position="289"/>
    </location>
</feature>
<dbReference type="AlphaFoldDB" id="A0A2A4WY02"/>
<comment type="subcellular location">
    <subcellularLocation>
        <location evidence="1">Cell membrane</location>
        <topology evidence="1">Multi-pass membrane protein</topology>
    </subcellularLocation>
</comment>
<dbReference type="InterPro" id="IPR005838">
    <property type="entry name" value="T3SS_IM_P"/>
</dbReference>
<dbReference type="Pfam" id="PF00813">
    <property type="entry name" value="FliP"/>
    <property type="match status" value="1"/>
</dbReference>
<accession>A0A2A4WY02</accession>
<dbReference type="InterPro" id="IPR005773">
    <property type="entry name" value="T3SS_YscR-like"/>
</dbReference>
<evidence type="ECO:0000256" key="8">
    <source>
        <dbReference type="SAM" id="SignalP"/>
    </source>
</evidence>
<evidence type="ECO:0000256" key="1">
    <source>
        <dbReference type="ARBA" id="ARBA00004651"/>
    </source>
</evidence>
<dbReference type="EMBL" id="NVUK01000056">
    <property type="protein sequence ID" value="PCI75114.1"/>
    <property type="molecule type" value="Genomic_DNA"/>
</dbReference>
<dbReference type="PANTHER" id="PTHR30587">
    <property type="entry name" value="FLAGELLAR BIOSYNTHETIC PROTEIN FLIP"/>
    <property type="match status" value="1"/>
</dbReference>
<keyword evidence="3" id="KW-1003">Cell membrane</keyword>
<proteinExistence type="inferred from homology"/>
<evidence type="ECO:0000256" key="6">
    <source>
        <dbReference type="ARBA" id="ARBA00023136"/>
    </source>
</evidence>
<organism evidence="9 10">
    <name type="scientific">Aerophobetes bacterium</name>
    <dbReference type="NCBI Taxonomy" id="2030807"/>
    <lineage>
        <taxon>Bacteria</taxon>
        <taxon>Candidatus Aerophobota</taxon>
    </lineage>
</organism>
<feature type="signal peptide" evidence="8">
    <location>
        <begin position="1"/>
        <end position="34"/>
    </location>
</feature>
<evidence type="ECO:0000313" key="9">
    <source>
        <dbReference type="EMBL" id="PCI75114.1"/>
    </source>
</evidence>
<comment type="caution">
    <text evidence="9">The sequence shown here is derived from an EMBL/GenBank/DDBJ whole genome shotgun (WGS) entry which is preliminary data.</text>
</comment>
<evidence type="ECO:0000256" key="4">
    <source>
        <dbReference type="ARBA" id="ARBA00022692"/>
    </source>
</evidence>
<feature type="chain" id="PRO_5012652931" evidence="8">
    <location>
        <begin position="35"/>
        <end position="294"/>
    </location>
</feature>
<keyword evidence="5 7" id="KW-1133">Transmembrane helix</keyword>
<evidence type="ECO:0000256" key="7">
    <source>
        <dbReference type="SAM" id="Phobius"/>
    </source>
</evidence>
<dbReference type="Proteomes" id="UP000218775">
    <property type="component" value="Unassembled WGS sequence"/>
</dbReference>
<keyword evidence="4 7" id="KW-0812">Transmembrane</keyword>
<sequence>MTVFSRIFSKRAGRILSLLLCLGLFCSPLSLVSAQEESSNAVGSIQENQSSQKSGEPPGSEFFKTFDKSDGGAPNVLTMMSVIAMVALLPFAVILLTSFVKIVIVLSLLRNALGVQQAPPNQALNGIALLMTIYVMFPTGIAMYHGAKDYIDNNAPKTLFSADAAGYIITVVDKTKEPLKKFLIRNLISSHQRSFYQLAYKSIPKEYRSFLNKDDFIVVVPAYITSQIKGAFEVGVLIYLPFFVIDLVTSNILLAMGMMMLSPLTIALPLKLLLIVMTDGWTLIIQGLVQTYKL</sequence>
<dbReference type="NCBIfam" id="NF009438">
    <property type="entry name" value="PRK12797.1"/>
    <property type="match status" value="1"/>
</dbReference>
<evidence type="ECO:0000256" key="5">
    <source>
        <dbReference type="ARBA" id="ARBA00022989"/>
    </source>
</evidence>
<evidence type="ECO:0000313" key="10">
    <source>
        <dbReference type="Proteomes" id="UP000218775"/>
    </source>
</evidence>
<reference evidence="10" key="1">
    <citation type="submission" date="2017-08" db="EMBL/GenBank/DDBJ databases">
        <title>A dynamic microbial community with high functional redundancy inhabits the cold, oxic subseafloor aquifer.</title>
        <authorList>
            <person name="Tully B.J."/>
            <person name="Wheat C.G."/>
            <person name="Glazer B.T."/>
            <person name="Huber J.A."/>
        </authorList>
    </citation>
    <scope>NUCLEOTIDE SEQUENCE [LARGE SCALE GENOMIC DNA]</scope>
</reference>
<comment type="similarity">
    <text evidence="2">Belongs to the FliP/MopC/SpaP family.</text>
</comment>
<feature type="transmembrane region" description="Helical" evidence="7">
    <location>
        <begin position="127"/>
        <end position="147"/>
    </location>
</feature>
<dbReference type="NCBIfam" id="TIGR01102">
    <property type="entry name" value="yscR"/>
    <property type="match status" value="1"/>
</dbReference>
<keyword evidence="6 7" id="KW-0472">Membrane</keyword>
<keyword evidence="8" id="KW-0732">Signal</keyword>
<feature type="transmembrane region" description="Helical" evidence="7">
    <location>
        <begin position="236"/>
        <end position="256"/>
    </location>
</feature>
<dbReference type="GO" id="GO:0009306">
    <property type="term" value="P:protein secretion"/>
    <property type="evidence" value="ECO:0007669"/>
    <property type="project" value="InterPro"/>
</dbReference>